<evidence type="ECO:0000256" key="6">
    <source>
        <dbReference type="ARBA" id="ARBA00022695"/>
    </source>
</evidence>
<evidence type="ECO:0000256" key="4">
    <source>
        <dbReference type="ARBA" id="ARBA00022478"/>
    </source>
</evidence>
<feature type="region of interest" description="Alpha C-terminal domain (alpha-CTD)" evidence="11">
    <location>
        <begin position="264"/>
        <end position="330"/>
    </location>
</feature>
<dbReference type="SUPFAM" id="SSF56553">
    <property type="entry name" value="Insert subdomain of RNA polymerase alpha subunit"/>
    <property type="match status" value="1"/>
</dbReference>
<dbReference type="NCBIfam" id="TIGR02027">
    <property type="entry name" value="rpoA"/>
    <property type="match status" value="1"/>
</dbReference>
<dbReference type="InterPro" id="IPR011260">
    <property type="entry name" value="RNAP_asu_C"/>
</dbReference>
<dbReference type="CDD" id="cd06928">
    <property type="entry name" value="RNAP_alpha_NTD"/>
    <property type="match status" value="1"/>
</dbReference>
<feature type="region of interest" description="Alpha N-terminal domain (alpha-NTD)" evidence="11">
    <location>
        <begin position="1"/>
        <end position="237"/>
    </location>
</feature>
<organism evidence="13 14">
    <name type="scientific">Candidatus Portnoybacteria bacterium CG_4_10_14_0_2_um_filter_43_36</name>
    <dbReference type="NCBI Taxonomy" id="1974798"/>
    <lineage>
        <taxon>Bacteria</taxon>
        <taxon>Candidatus Portnoyibacteriota</taxon>
    </lineage>
</organism>
<evidence type="ECO:0000256" key="3">
    <source>
        <dbReference type="ARBA" id="ARBA00015972"/>
    </source>
</evidence>
<evidence type="ECO:0000259" key="12">
    <source>
        <dbReference type="SMART" id="SM00662"/>
    </source>
</evidence>
<dbReference type="EMBL" id="PFOH01000026">
    <property type="protein sequence ID" value="PIZ69690.1"/>
    <property type="molecule type" value="Genomic_DNA"/>
</dbReference>
<comment type="function">
    <text evidence="11">DNA-dependent RNA polymerase catalyzes the transcription of DNA into RNA using the four ribonucleoside triphosphates as substrates.</text>
</comment>
<dbReference type="Proteomes" id="UP000231688">
    <property type="component" value="Unassembled WGS sequence"/>
</dbReference>
<dbReference type="NCBIfam" id="NF003519">
    <property type="entry name" value="PRK05182.2-5"/>
    <property type="match status" value="1"/>
</dbReference>
<dbReference type="Pfam" id="PF01193">
    <property type="entry name" value="RNA_pol_L"/>
    <property type="match status" value="1"/>
</dbReference>
<dbReference type="Gene3D" id="1.10.150.20">
    <property type="entry name" value="5' to 3' exonuclease, C-terminal subdomain"/>
    <property type="match status" value="1"/>
</dbReference>
<dbReference type="GO" id="GO:0003899">
    <property type="term" value="F:DNA-directed RNA polymerase activity"/>
    <property type="evidence" value="ECO:0007669"/>
    <property type="project" value="UniProtKB-UniRule"/>
</dbReference>
<comment type="caution">
    <text evidence="13">The sequence shown here is derived from an EMBL/GenBank/DDBJ whole genome shotgun (WGS) entry which is preliminary data.</text>
</comment>
<dbReference type="InterPro" id="IPR036643">
    <property type="entry name" value="RNApol_insert_sf"/>
</dbReference>
<comment type="subunit">
    <text evidence="11">Homodimer. The RNAP catalytic core consists of 2 alpha, 1 beta, 1 beta' and 1 omega subunit. When a sigma factor is associated with the core the holoenzyme is formed, which can initiate transcription.</text>
</comment>
<dbReference type="Gene3D" id="3.30.1360.10">
    <property type="entry name" value="RNA polymerase, RBP11-like subunit"/>
    <property type="match status" value="1"/>
</dbReference>
<feature type="domain" description="DNA-directed RNA polymerase RpoA/D/Rpb3-type" evidence="12">
    <location>
        <begin position="17"/>
        <end position="225"/>
    </location>
</feature>
<comment type="similarity">
    <text evidence="1 11">Belongs to the RNA polymerase alpha chain family.</text>
</comment>
<proteinExistence type="inferred from homology"/>
<dbReference type="SMART" id="SM00662">
    <property type="entry name" value="RPOLD"/>
    <property type="match status" value="1"/>
</dbReference>
<accession>A0A2M7UEN1</accession>
<dbReference type="EC" id="2.7.7.6" evidence="2 11"/>
<evidence type="ECO:0000256" key="7">
    <source>
        <dbReference type="ARBA" id="ARBA00023163"/>
    </source>
</evidence>
<evidence type="ECO:0000256" key="5">
    <source>
        <dbReference type="ARBA" id="ARBA00022679"/>
    </source>
</evidence>
<keyword evidence="5 11" id="KW-0808">Transferase</keyword>
<gene>
    <name evidence="11" type="primary">rpoA</name>
    <name evidence="13" type="ORF">COY10_01010</name>
</gene>
<protein>
    <recommendedName>
        <fullName evidence="3 11">DNA-directed RNA polymerase subunit alpha</fullName>
        <shortName evidence="11">RNAP subunit alpha</shortName>
        <ecNumber evidence="2 11">2.7.7.6</ecNumber>
    </recommendedName>
    <alternativeName>
        <fullName evidence="9 11">RNA polymerase subunit alpha</fullName>
    </alternativeName>
    <alternativeName>
        <fullName evidence="8 11">Transcriptase subunit alpha</fullName>
    </alternativeName>
</protein>
<evidence type="ECO:0000256" key="9">
    <source>
        <dbReference type="ARBA" id="ARBA00033070"/>
    </source>
</evidence>
<dbReference type="SUPFAM" id="SSF55257">
    <property type="entry name" value="RBP11-like subunits of RNA polymerase"/>
    <property type="match status" value="1"/>
</dbReference>
<keyword evidence="6 11" id="KW-0548">Nucleotidyltransferase</keyword>
<sequence>MITLPNKPKIIKEERNGAIFEIEACCPGYGITLGNALRRVLLSSLPGAAITGVKIKGVQHEFSTIPHVKEDVVQIILNLKQIRFIVHTDEPIKATLKVKGEKAVKAGDIKTSSDLEVVSKEAPIATLTNKKAELEMEFDIEPGLGYSPVESRKKKKIEIGKIAVDAIFSPVKRVNYSIENMRVGEKTDYDRLTFQIETDGSIMPKEAFLKAADILVNQFKVFAFLGETAKKKKISPKAKELARKTRKAALLAVRSSGEKEKKEDITKKKLNELKISLRTINALEAAGIKTIAGLIRKKEEDLEKIEGLGPKRVVEIRRVLGKMGLMIKSK</sequence>
<evidence type="ECO:0000313" key="14">
    <source>
        <dbReference type="Proteomes" id="UP000231688"/>
    </source>
</evidence>
<dbReference type="Pfam" id="PF03118">
    <property type="entry name" value="RNA_pol_A_CTD"/>
    <property type="match status" value="1"/>
</dbReference>
<dbReference type="InterPro" id="IPR011773">
    <property type="entry name" value="DNA-dir_RpoA"/>
</dbReference>
<keyword evidence="7 11" id="KW-0804">Transcription</keyword>
<dbReference type="GO" id="GO:0006351">
    <property type="term" value="P:DNA-templated transcription"/>
    <property type="evidence" value="ECO:0007669"/>
    <property type="project" value="UniProtKB-UniRule"/>
</dbReference>
<keyword evidence="4 11" id="KW-0240">DNA-directed RNA polymerase</keyword>
<dbReference type="HAMAP" id="MF_00059">
    <property type="entry name" value="RNApol_bact_RpoA"/>
    <property type="match status" value="1"/>
</dbReference>
<evidence type="ECO:0000256" key="10">
    <source>
        <dbReference type="ARBA" id="ARBA00048552"/>
    </source>
</evidence>
<dbReference type="Pfam" id="PF01000">
    <property type="entry name" value="RNA_pol_A_bac"/>
    <property type="match status" value="1"/>
</dbReference>
<dbReference type="FunFam" id="2.170.120.12:FF:000001">
    <property type="entry name" value="DNA-directed RNA polymerase subunit alpha"/>
    <property type="match status" value="1"/>
</dbReference>
<evidence type="ECO:0000256" key="8">
    <source>
        <dbReference type="ARBA" id="ARBA00032524"/>
    </source>
</evidence>
<evidence type="ECO:0000313" key="13">
    <source>
        <dbReference type="EMBL" id="PIZ69690.1"/>
    </source>
</evidence>
<dbReference type="Gene3D" id="2.170.120.12">
    <property type="entry name" value="DNA-directed RNA polymerase, insert domain"/>
    <property type="match status" value="1"/>
</dbReference>
<dbReference type="InterPro" id="IPR011263">
    <property type="entry name" value="DNA-dir_RNA_pol_RpoA/D/Rpb3"/>
</dbReference>
<comment type="domain">
    <text evidence="11">The N-terminal domain is essential for RNAP assembly and basal transcription, whereas the C-terminal domain is involved in interaction with transcriptional regulators and with upstream promoter elements.</text>
</comment>
<evidence type="ECO:0000256" key="11">
    <source>
        <dbReference type="HAMAP-Rule" id="MF_00059"/>
    </source>
</evidence>
<dbReference type="GO" id="GO:0003677">
    <property type="term" value="F:DNA binding"/>
    <property type="evidence" value="ECO:0007669"/>
    <property type="project" value="UniProtKB-UniRule"/>
</dbReference>
<dbReference type="GO" id="GO:0046983">
    <property type="term" value="F:protein dimerization activity"/>
    <property type="evidence" value="ECO:0007669"/>
    <property type="project" value="InterPro"/>
</dbReference>
<dbReference type="GO" id="GO:0005737">
    <property type="term" value="C:cytoplasm"/>
    <property type="evidence" value="ECO:0007669"/>
    <property type="project" value="UniProtKB-ARBA"/>
</dbReference>
<evidence type="ECO:0000256" key="1">
    <source>
        <dbReference type="ARBA" id="ARBA00007123"/>
    </source>
</evidence>
<reference evidence="14" key="1">
    <citation type="submission" date="2017-09" db="EMBL/GenBank/DDBJ databases">
        <title>Depth-based differentiation of microbial function through sediment-hosted aquifers and enrichment of novel symbionts in the deep terrestrial subsurface.</title>
        <authorList>
            <person name="Probst A.J."/>
            <person name="Ladd B."/>
            <person name="Jarett J.K."/>
            <person name="Geller-Mcgrath D.E."/>
            <person name="Sieber C.M.K."/>
            <person name="Emerson J.B."/>
            <person name="Anantharaman K."/>
            <person name="Thomas B.C."/>
            <person name="Malmstrom R."/>
            <person name="Stieglmeier M."/>
            <person name="Klingl A."/>
            <person name="Woyke T."/>
            <person name="Ryan C.M."/>
            <person name="Banfield J.F."/>
        </authorList>
    </citation>
    <scope>NUCLEOTIDE SEQUENCE [LARGE SCALE GENOMIC DNA]</scope>
</reference>
<name>A0A2M7UEN1_9BACT</name>
<comment type="catalytic activity">
    <reaction evidence="10 11">
        <text>RNA(n) + a ribonucleoside 5'-triphosphate = RNA(n+1) + diphosphate</text>
        <dbReference type="Rhea" id="RHEA:21248"/>
        <dbReference type="Rhea" id="RHEA-COMP:14527"/>
        <dbReference type="Rhea" id="RHEA-COMP:17342"/>
        <dbReference type="ChEBI" id="CHEBI:33019"/>
        <dbReference type="ChEBI" id="CHEBI:61557"/>
        <dbReference type="ChEBI" id="CHEBI:140395"/>
        <dbReference type="EC" id="2.7.7.6"/>
    </reaction>
</comment>
<dbReference type="AlphaFoldDB" id="A0A2M7UEN1"/>
<dbReference type="InterPro" id="IPR011262">
    <property type="entry name" value="DNA-dir_RNA_pol_insert"/>
</dbReference>
<dbReference type="InterPro" id="IPR036603">
    <property type="entry name" value="RBP11-like"/>
</dbReference>
<dbReference type="SUPFAM" id="SSF47789">
    <property type="entry name" value="C-terminal domain of RNA polymerase alpha subunit"/>
    <property type="match status" value="1"/>
</dbReference>
<dbReference type="GO" id="GO:0000428">
    <property type="term" value="C:DNA-directed RNA polymerase complex"/>
    <property type="evidence" value="ECO:0007669"/>
    <property type="project" value="UniProtKB-KW"/>
</dbReference>
<evidence type="ECO:0000256" key="2">
    <source>
        <dbReference type="ARBA" id="ARBA00012418"/>
    </source>
</evidence>